<sequence length="172" mass="18919">MAKQNIILTGFMGTGKTTVGKLLAAHLGYDFVDTDHLIEVRSGQSIPEIFREKGEAAFREMEAALACELAEKKALVISTGGRMMLDPANAKALGRTGTVFCLMATPEEILERVSRDTHIRPLLEAPDPIERIVGLMRQREEGYGRFPRLMTSGKTPAQVMADLLRMLSSEKA</sequence>
<dbReference type="EMBL" id="BEXT01000001">
    <property type="protein sequence ID" value="GBC61444.1"/>
    <property type="molecule type" value="Genomic_DNA"/>
</dbReference>
<gene>
    <name evidence="7" type="primary">aroK</name>
    <name evidence="9" type="ORF">DENIS_2404</name>
</gene>
<dbReference type="InterPro" id="IPR003593">
    <property type="entry name" value="AAA+_ATPase"/>
</dbReference>
<comment type="subcellular location">
    <subcellularLocation>
        <location evidence="7">Cytoplasm</location>
    </subcellularLocation>
</comment>
<organism evidence="9 10">
    <name type="scientific">Desulfonema ishimotonii</name>
    <dbReference type="NCBI Taxonomy" id="45657"/>
    <lineage>
        <taxon>Bacteria</taxon>
        <taxon>Pseudomonadati</taxon>
        <taxon>Thermodesulfobacteriota</taxon>
        <taxon>Desulfobacteria</taxon>
        <taxon>Desulfobacterales</taxon>
        <taxon>Desulfococcaceae</taxon>
        <taxon>Desulfonema</taxon>
    </lineage>
</organism>
<reference evidence="10" key="1">
    <citation type="submission" date="2017-11" db="EMBL/GenBank/DDBJ databases">
        <authorList>
            <person name="Watanabe M."/>
            <person name="Kojima H."/>
        </authorList>
    </citation>
    <scope>NUCLEOTIDE SEQUENCE [LARGE SCALE GENOMIC DNA]</scope>
    <source>
        <strain evidence="10">Tokyo 01</strain>
    </source>
</reference>
<comment type="caution">
    <text evidence="7">Lacks conserved residue(s) required for the propagation of feature annotation.</text>
</comment>
<feature type="binding site" evidence="7">
    <location>
        <position position="59"/>
    </location>
    <ligand>
        <name>substrate</name>
    </ligand>
</feature>
<comment type="catalytic activity">
    <reaction evidence="7">
        <text>shikimate + ATP = 3-phosphoshikimate + ADP + H(+)</text>
        <dbReference type="Rhea" id="RHEA:13121"/>
        <dbReference type="ChEBI" id="CHEBI:15378"/>
        <dbReference type="ChEBI" id="CHEBI:30616"/>
        <dbReference type="ChEBI" id="CHEBI:36208"/>
        <dbReference type="ChEBI" id="CHEBI:145989"/>
        <dbReference type="ChEBI" id="CHEBI:456216"/>
        <dbReference type="EC" id="2.7.1.71"/>
    </reaction>
</comment>
<evidence type="ECO:0000313" key="9">
    <source>
        <dbReference type="EMBL" id="GBC61444.1"/>
    </source>
</evidence>
<dbReference type="InterPro" id="IPR031322">
    <property type="entry name" value="Shikimate/glucono_kinase"/>
</dbReference>
<dbReference type="UniPathway" id="UPA00053">
    <property type="reaction ID" value="UER00088"/>
</dbReference>
<dbReference type="CDD" id="cd00464">
    <property type="entry name" value="SK"/>
    <property type="match status" value="1"/>
</dbReference>
<dbReference type="GO" id="GO:0008652">
    <property type="term" value="P:amino acid biosynthetic process"/>
    <property type="evidence" value="ECO:0007669"/>
    <property type="project" value="UniProtKB-KW"/>
</dbReference>
<comment type="caution">
    <text evidence="9">The sequence shown here is derived from an EMBL/GenBank/DDBJ whole genome shotgun (WGS) entry which is preliminary data.</text>
</comment>
<dbReference type="Gene3D" id="3.40.50.300">
    <property type="entry name" value="P-loop containing nucleotide triphosphate hydrolases"/>
    <property type="match status" value="1"/>
</dbReference>
<keyword evidence="7" id="KW-0963">Cytoplasm</keyword>
<keyword evidence="3 7" id="KW-0547">Nucleotide-binding</keyword>
<feature type="binding site" evidence="7">
    <location>
        <position position="139"/>
    </location>
    <ligand>
        <name>substrate</name>
    </ligand>
</feature>
<dbReference type="PANTHER" id="PTHR21087:SF16">
    <property type="entry name" value="SHIKIMATE KINASE 1, CHLOROPLASTIC"/>
    <property type="match status" value="1"/>
</dbReference>
<dbReference type="Pfam" id="PF01202">
    <property type="entry name" value="SKI"/>
    <property type="match status" value="1"/>
</dbReference>
<keyword evidence="2 7" id="KW-0808">Transferase</keyword>
<dbReference type="SMART" id="SM00382">
    <property type="entry name" value="AAA"/>
    <property type="match status" value="1"/>
</dbReference>
<comment type="function">
    <text evidence="7">Catalyzes the specific phosphorylation of the 3-hydroxyl group of shikimic acid using ATP as a cosubstrate.</text>
</comment>
<feature type="binding site" evidence="7">
    <location>
        <position position="35"/>
    </location>
    <ligand>
        <name>substrate</name>
    </ligand>
</feature>
<feature type="binding site" evidence="7">
    <location>
        <position position="17"/>
    </location>
    <ligand>
        <name>Mg(2+)</name>
        <dbReference type="ChEBI" id="CHEBI:18420"/>
    </ligand>
</feature>
<comment type="pathway">
    <text evidence="7">Metabolic intermediate biosynthesis; chorismate biosynthesis; chorismate from D-erythrose 4-phosphate and phosphoenolpyruvate: step 5/7.</text>
</comment>
<evidence type="ECO:0000256" key="7">
    <source>
        <dbReference type="HAMAP-Rule" id="MF_00109"/>
    </source>
</evidence>
<evidence type="ECO:0000256" key="3">
    <source>
        <dbReference type="ARBA" id="ARBA00022741"/>
    </source>
</evidence>
<dbReference type="InterPro" id="IPR027417">
    <property type="entry name" value="P-loop_NTPase"/>
</dbReference>
<dbReference type="SUPFAM" id="SSF52540">
    <property type="entry name" value="P-loop containing nucleoside triphosphate hydrolases"/>
    <property type="match status" value="1"/>
</dbReference>
<dbReference type="PANTHER" id="PTHR21087">
    <property type="entry name" value="SHIKIMATE KINASE"/>
    <property type="match status" value="1"/>
</dbReference>
<feature type="domain" description="AAA+ ATPase" evidence="8">
    <location>
        <begin position="2"/>
        <end position="123"/>
    </location>
</feature>
<evidence type="ECO:0000256" key="1">
    <source>
        <dbReference type="ARBA" id="ARBA00022605"/>
    </source>
</evidence>
<feature type="binding site" evidence="7">
    <location>
        <position position="81"/>
    </location>
    <ligand>
        <name>substrate</name>
    </ligand>
</feature>
<evidence type="ECO:0000259" key="8">
    <source>
        <dbReference type="SMART" id="SM00382"/>
    </source>
</evidence>
<dbReference type="RefSeq" id="WP_124328734.1">
    <property type="nucleotide sequence ID" value="NZ_BEXT01000001.1"/>
</dbReference>
<feature type="binding site" evidence="7">
    <location>
        <begin position="13"/>
        <end position="18"/>
    </location>
    <ligand>
        <name>ATP</name>
        <dbReference type="ChEBI" id="CHEBI:30616"/>
    </ligand>
</feature>
<keyword evidence="5 7" id="KW-0067">ATP-binding</keyword>
<dbReference type="HAMAP" id="MF_00109">
    <property type="entry name" value="Shikimate_kinase"/>
    <property type="match status" value="1"/>
</dbReference>
<dbReference type="AlphaFoldDB" id="A0A401FWY7"/>
<dbReference type="GO" id="GO:0009073">
    <property type="term" value="P:aromatic amino acid family biosynthetic process"/>
    <property type="evidence" value="ECO:0007669"/>
    <property type="project" value="UniProtKB-KW"/>
</dbReference>
<feature type="binding site" evidence="7">
    <location>
        <position position="120"/>
    </location>
    <ligand>
        <name>ATP</name>
        <dbReference type="ChEBI" id="CHEBI:30616"/>
    </ligand>
</feature>
<accession>A0A401FWY7</accession>
<dbReference type="GO" id="GO:0000287">
    <property type="term" value="F:magnesium ion binding"/>
    <property type="evidence" value="ECO:0007669"/>
    <property type="project" value="UniProtKB-UniRule"/>
</dbReference>
<comment type="cofactor">
    <cofactor evidence="7">
        <name>Mg(2+)</name>
        <dbReference type="ChEBI" id="CHEBI:18420"/>
    </cofactor>
    <text evidence="7">Binds 1 Mg(2+) ion per subunit.</text>
</comment>
<dbReference type="Proteomes" id="UP000288096">
    <property type="component" value="Unassembled WGS sequence"/>
</dbReference>
<keyword evidence="7" id="KW-0479">Metal-binding</keyword>
<evidence type="ECO:0000256" key="4">
    <source>
        <dbReference type="ARBA" id="ARBA00022777"/>
    </source>
</evidence>
<keyword evidence="7" id="KW-0460">Magnesium</keyword>
<proteinExistence type="inferred from homology"/>
<name>A0A401FWY7_9BACT</name>
<evidence type="ECO:0000256" key="2">
    <source>
        <dbReference type="ARBA" id="ARBA00022679"/>
    </source>
</evidence>
<evidence type="ECO:0000313" key="10">
    <source>
        <dbReference type="Proteomes" id="UP000288096"/>
    </source>
</evidence>
<evidence type="ECO:0000256" key="6">
    <source>
        <dbReference type="ARBA" id="ARBA00023141"/>
    </source>
</evidence>
<evidence type="ECO:0000256" key="5">
    <source>
        <dbReference type="ARBA" id="ARBA00022840"/>
    </source>
</evidence>
<comment type="subunit">
    <text evidence="7">Monomer.</text>
</comment>
<dbReference type="GO" id="GO:0005829">
    <property type="term" value="C:cytosol"/>
    <property type="evidence" value="ECO:0007669"/>
    <property type="project" value="TreeGrafter"/>
</dbReference>
<keyword evidence="4 7" id="KW-0418">Kinase</keyword>
<comment type="similarity">
    <text evidence="7">Belongs to the shikimate kinase family.</text>
</comment>
<keyword evidence="1 7" id="KW-0028">Amino-acid biosynthesis</keyword>
<dbReference type="OrthoDB" id="9806583at2"/>
<dbReference type="GO" id="GO:0004765">
    <property type="term" value="F:shikimate kinase activity"/>
    <property type="evidence" value="ECO:0007669"/>
    <property type="project" value="UniProtKB-UniRule"/>
</dbReference>
<protein>
    <recommendedName>
        <fullName evidence="7">Shikimate kinase</fullName>
        <shortName evidence="7">SK</shortName>
        <ecNumber evidence="7">2.7.1.71</ecNumber>
    </recommendedName>
</protein>
<dbReference type="InterPro" id="IPR000623">
    <property type="entry name" value="Shikimate_kinase/TSH1"/>
</dbReference>
<reference evidence="10" key="2">
    <citation type="submission" date="2019-01" db="EMBL/GenBank/DDBJ databases">
        <title>Genome sequence of Desulfonema ishimotonii strain Tokyo 01.</title>
        <authorList>
            <person name="Fukui M."/>
        </authorList>
    </citation>
    <scope>NUCLEOTIDE SEQUENCE [LARGE SCALE GENOMIC DNA]</scope>
    <source>
        <strain evidence="10">Tokyo 01</strain>
    </source>
</reference>
<keyword evidence="6 7" id="KW-0057">Aromatic amino acid biosynthesis</keyword>
<dbReference type="PRINTS" id="PR01100">
    <property type="entry name" value="SHIKIMTKNASE"/>
</dbReference>
<dbReference type="GO" id="GO:0009423">
    <property type="term" value="P:chorismate biosynthetic process"/>
    <property type="evidence" value="ECO:0007669"/>
    <property type="project" value="UniProtKB-UniRule"/>
</dbReference>
<dbReference type="EC" id="2.7.1.71" evidence="7"/>
<dbReference type="GO" id="GO:0005524">
    <property type="term" value="F:ATP binding"/>
    <property type="evidence" value="ECO:0007669"/>
    <property type="project" value="UniProtKB-UniRule"/>
</dbReference>
<keyword evidence="10" id="KW-1185">Reference proteome</keyword>